<accession>A0ABV9ICU1</accession>
<evidence type="ECO:0000313" key="2">
    <source>
        <dbReference type="EMBL" id="MFC4639520.1"/>
    </source>
</evidence>
<keyword evidence="3" id="KW-1185">Reference proteome</keyword>
<evidence type="ECO:0000259" key="1">
    <source>
        <dbReference type="Pfam" id="PF04167"/>
    </source>
</evidence>
<dbReference type="InterPro" id="IPR007295">
    <property type="entry name" value="DUF402"/>
</dbReference>
<dbReference type="EMBL" id="JBHSEI010000010">
    <property type="protein sequence ID" value="MFC4639520.1"/>
    <property type="molecule type" value="Genomic_DNA"/>
</dbReference>
<name>A0ABV9ICU1_9DEIO</name>
<dbReference type="SUPFAM" id="SSF159234">
    <property type="entry name" value="FomD-like"/>
    <property type="match status" value="1"/>
</dbReference>
<dbReference type="Pfam" id="PF04167">
    <property type="entry name" value="DUF402"/>
    <property type="match status" value="1"/>
</dbReference>
<sequence length="182" mass="20417">MAILAPAPCTVQAHPLKVETHDVAAMCHHTNTGTRAVHTYRETAHGLYVARHFTGHPRIRHWQAHLLPVLNMVVCHYDFHGRREHDYYLDIARITRQGQVWTVHDHYLDLIVHEGVRAEIVDTDELLAARREGYVSEAQVQGAVAVAHDALSGLARANYGLDRWLATHGVALEWAEVPGLPA</sequence>
<organism evidence="2 3">
    <name type="scientific">Deinococcus hohokamensis</name>
    <dbReference type="NCBI Taxonomy" id="309883"/>
    <lineage>
        <taxon>Bacteria</taxon>
        <taxon>Thermotogati</taxon>
        <taxon>Deinococcota</taxon>
        <taxon>Deinococci</taxon>
        <taxon>Deinococcales</taxon>
        <taxon>Deinococcaceae</taxon>
        <taxon>Deinococcus</taxon>
    </lineage>
</organism>
<dbReference type="RefSeq" id="WP_380062506.1">
    <property type="nucleotide sequence ID" value="NZ_JBHSEI010000010.1"/>
</dbReference>
<comment type="caution">
    <text evidence="2">The sequence shown here is derived from an EMBL/GenBank/DDBJ whole genome shotgun (WGS) entry which is preliminary data.</text>
</comment>
<dbReference type="Gene3D" id="2.40.380.10">
    <property type="entry name" value="FomD-like"/>
    <property type="match status" value="1"/>
</dbReference>
<feature type="domain" description="DUF402" evidence="1">
    <location>
        <begin position="28"/>
        <end position="158"/>
    </location>
</feature>
<dbReference type="Proteomes" id="UP001595952">
    <property type="component" value="Unassembled WGS sequence"/>
</dbReference>
<evidence type="ECO:0000313" key="3">
    <source>
        <dbReference type="Proteomes" id="UP001595952"/>
    </source>
</evidence>
<protein>
    <submittedName>
        <fullName evidence="2">DUF402 domain-containing protein</fullName>
    </submittedName>
</protein>
<proteinExistence type="predicted"/>
<gene>
    <name evidence="2" type="ORF">ACFO0D_14375</name>
</gene>
<reference evidence="3" key="1">
    <citation type="journal article" date="2019" name="Int. J. Syst. Evol. Microbiol.">
        <title>The Global Catalogue of Microorganisms (GCM) 10K type strain sequencing project: providing services to taxonomists for standard genome sequencing and annotation.</title>
        <authorList>
            <consortium name="The Broad Institute Genomics Platform"/>
            <consortium name="The Broad Institute Genome Sequencing Center for Infectious Disease"/>
            <person name="Wu L."/>
            <person name="Ma J."/>
        </authorList>
    </citation>
    <scope>NUCLEOTIDE SEQUENCE [LARGE SCALE GENOMIC DNA]</scope>
    <source>
        <strain evidence="3">CCUG 55995</strain>
    </source>
</reference>
<dbReference type="InterPro" id="IPR035930">
    <property type="entry name" value="FomD-like_sf"/>
</dbReference>